<dbReference type="Proteomes" id="UP000250796">
    <property type="component" value="Chromosome MESINF"/>
</dbReference>
<keyword evidence="3" id="KW-1185">Reference proteome</keyword>
<name>A0A7Z7LED7_9BACT</name>
<organism evidence="2 3">
    <name type="scientific">Mesotoga infera</name>
    <dbReference type="NCBI Taxonomy" id="1236046"/>
    <lineage>
        <taxon>Bacteria</taxon>
        <taxon>Thermotogati</taxon>
        <taxon>Thermotogota</taxon>
        <taxon>Thermotogae</taxon>
        <taxon>Kosmotogales</taxon>
        <taxon>Kosmotogaceae</taxon>
        <taxon>Mesotoga</taxon>
    </lineage>
</organism>
<accession>A0A7Z7LED7</accession>
<evidence type="ECO:0000256" key="1">
    <source>
        <dbReference type="SAM" id="Phobius"/>
    </source>
</evidence>
<feature type="transmembrane region" description="Helical" evidence="1">
    <location>
        <begin position="5"/>
        <end position="25"/>
    </location>
</feature>
<evidence type="ECO:0000313" key="2">
    <source>
        <dbReference type="EMBL" id="SSC12326.1"/>
    </source>
</evidence>
<gene>
    <name evidence="2" type="ORF">MESINF_0877</name>
</gene>
<dbReference type="AlphaFoldDB" id="A0A7Z7LED7"/>
<keyword evidence="1" id="KW-0812">Transmembrane</keyword>
<evidence type="ECO:0000313" key="3">
    <source>
        <dbReference type="Proteomes" id="UP000250796"/>
    </source>
</evidence>
<sequence length="910" mass="102867">MRKGLVLPLSLIIMASITIIAVALLNRTSSTTSELFQNISKSQLQVDAGNVFYANYGYLRKKFAEESFLNLSTNSFYISLISTPSSLETFLSLFDNNTLENQSWNTLFSRFSQDRFFKPGSDLRSIFEELTDGTFEDLVMIPDKSSPNTYLAVVITSNGAMKSYFWGVISPRYFSNWSRFVLESNSTAQWFPGSVIYGPTFLGSTGQGGAGNGGLRMIATIPPGSGDLSIYGPIFNGEIWYENSNLDLTGSWTGRKTIRVDTNGDGVYDETYNNKDYAIHVENGETWIYLGGFNEIIVAESYSEVSGELRVKGKIENFVNNSKGEFNDRFIPWFIKAGSMKVDQETITELEKRFDEMEDYYQSHYSNTTSLEDMLNALERGSVLPQNSLGLYLRDTERSSGSQVTESETTELIKDENTQWLMNLLVNDEDFLDLFRDWIIDNNERKLSANFILNNDLTSEDFTYDELRQVVNSDYVTLSVNESPIIEERRTIIQTEITSGVRILDNADSVDMSSDVLFGAPLNNLVGTGGFESSTPYSVIRFKWNREVRTSVNHQVRERSRTISRYPLEYENGPISFTLNFTGWKWKKEWQWEWPGGWIQQWQRVRQGWQYQIKQWDNNYSVNGPTTVSSWSDWNYSEWSEWNVISGSGGQGRKVADADVEMYFITPSSGFSAMNFDTTVIMKVNSDDEDYPSFTTEATSFLNKGYYVVEEDISTGGSGITGGIGKTLGREASVIDGKYTIRSKQGDIKLYGDILYYDMLSDNTFRGYVNQPGLEFAADYDPNTSATNLNDMINLVATDGNIIIPFQDTKEGKDAIRNIKLFSNLFAFGKNSGHSNTGQILIENYDRYSVNLGYRHVFGTMVSVEAGPAGSGNNGFRSRNYYDERLYGNIDMPFGSPESNLLEVLSVSMK</sequence>
<reference evidence="2 3" key="1">
    <citation type="submission" date="2017-01" db="EMBL/GenBank/DDBJ databases">
        <authorList>
            <person name="Erauso G."/>
        </authorList>
    </citation>
    <scope>NUCLEOTIDE SEQUENCE [LARGE SCALE GENOMIC DNA]</scope>
    <source>
        <strain evidence="2">MESINF1</strain>
    </source>
</reference>
<protein>
    <submittedName>
        <fullName evidence="2">Uncharacterized protein</fullName>
    </submittedName>
</protein>
<keyword evidence="1" id="KW-1133">Transmembrane helix</keyword>
<keyword evidence="1" id="KW-0472">Membrane</keyword>
<dbReference type="KEGG" id="minf:MESINF_0877"/>
<dbReference type="EMBL" id="LS974202">
    <property type="protein sequence ID" value="SSC12326.1"/>
    <property type="molecule type" value="Genomic_DNA"/>
</dbReference>
<dbReference type="RefSeq" id="WP_169698675.1">
    <property type="nucleotide sequence ID" value="NZ_LS974202.1"/>
</dbReference>
<proteinExistence type="predicted"/>